<dbReference type="RefSeq" id="WP_129356113.1">
    <property type="nucleotide sequence ID" value="NZ_CP026539.1"/>
</dbReference>
<dbReference type="KEGG" id="dcb:C3Y92_20410"/>
<proteinExistence type="inferred from homology"/>
<dbReference type="InterPro" id="IPR029061">
    <property type="entry name" value="THDP-binding"/>
</dbReference>
<dbReference type="Pfam" id="PF02779">
    <property type="entry name" value="Transket_pyr"/>
    <property type="match status" value="1"/>
</dbReference>
<evidence type="ECO:0000259" key="4">
    <source>
        <dbReference type="SMART" id="SM00861"/>
    </source>
</evidence>
<evidence type="ECO:0000256" key="1">
    <source>
        <dbReference type="ARBA" id="ARBA00001964"/>
    </source>
</evidence>
<dbReference type="PANTHER" id="PTHR43825:SF5">
    <property type="entry name" value="HYPOTHETICAL TRANSKETOLASE FAMILY PROTEIN"/>
    <property type="match status" value="1"/>
</dbReference>
<accession>A0A4P6HQP4</accession>
<evidence type="ECO:0000256" key="3">
    <source>
        <dbReference type="ARBA" id="ARBA00023052"/>
    </source>
</evidence>
<dbReference type="InterPro" id="IPR051157">
    <property type="entry name" value="PDH/Transketolase"/>
</dbReference>
<dbReference type="InterPro" id="IPR005475">
    <property type="entry name" value="Transketolase-like_Pyr-bd"/>
</dbReference>
<evidence type="ECO:0000313" key="5">
    <source>
        <dbReference type="EMBL" id="QAZ69637.1"/>
    </source>
</evidence>
<dbReference type="InterPro" id="IPR009014">
    <property type="entry name" value="Transketo_C/PFOR_II"/>
</dbReference>
<dbReference type="InterPro" id="IPR033248">
    <property type="entry name" value="Transketolase_C"/>
</dbReference>
<name>A0A4P6HQP4_9BACT</name>
<dbReference type="OrthoDB" id="9803371at2"/>
<dbReference type="SUPFAM" id="SSF52518">
    <property type="entry name" value="Thiamin diphosphate-binding fold (THDP-binding)"/>
    <property type="match status" value="1"/>
</dbReference>
<keyword evidence="5" id="KW-0614">Plasmid</keyword>
<comment type="cofactor">
    <cofactor evidence="1">
        <name>thiamine diphosphate</name>
        <dbReference type="ChEBI" id="CHEBI:58937"/>
    </cofactor>
</comment>
<geneLocation type="plasmid" evidence="6">
    <name>pdcar1</name>
</geneLocation>
<dbReference type="Gene3D" id="3.40.50.970">
    <property type="match status" value="1"/>
</dbReference>
<dbReference type="CDD" id="cd07033">
    <property type="entry name" value="TPP_PYR_DXS_TK_like"/>
    <property type="match status" value="1"/>
</dbReference>
<evidence type="ECO:0000256" key="2">
    <source>
        <dbReference type="ARBA" id="ARBA00007131"/>
    </source>
</evidence>
<dbReference type="PANTHER" id="PTHR43825">
    <property type="entry name" value="PYRUVATE DEHYDROGENASE E1 COMPONENT"/>
    <property type="match status" value="1"/>
</dbReference>
<organism evidence="5 6">
    <name type="scientific">Solidesulfovibrio carbinolicus</name>
    <dbReference type="NCBI Taxonomy" id="296842"/>
    <lineage>
        <taxon>Bacteria</taxon>
        <taxon>Pseudomonadati</taxon>
        <taxon>Thermodesulfobacteriota</taxon>
        <taxon>Desulfovibrionia</taxon>
        <taxon>Desulfovibrionales</taxon>
        <taxon>Desulfovibrionaceae</taxon>
        <taxon>Solidesulfovibrio</taxon>
    </lineage>
</organism>
<sequence length="312" mass="33904">MRKTCLDHVYKLACRDERVVFIGSDLGAGVLDQFRREMPERFFMEGIAEGHVVGMASGLAHEGKIVYLNTIQSFLTRRCYEQIVLDACLHNLNVRFIGNGGGMVYAPLGPTHWATEDLSILRVIPNMTVLVPADAEEMARLMPATLDHRGPLFIRLAKGYDPVVTREETFEIGRAYSYREGGDALIVGCGVVLGPMQEAAKRLAAQGVEAGVLHLPTIKPLDAEAVLSRAARAACVVTVEENTVLGGLGGAVAELLAEACLERPLRFKRIGLEDRFSKHYGSQQDHFDRVGISGEGIAAAVLGLLGRAPNRP</sequence>
<dbReference type="Gene3D" id="3.40.50.920">
    <property type="match status" value="1"/>
</dbReference>
<reference evidence="5 6" key="1">
    <citation type="submission" date="2018-02" db="EMBL/GenBank/DDBJ databases">
        <title>Genome sequence of Desulfovibrio carbinolicus DSM 3852.</title>
        <authorList>
            <person name="Wilbanks E."/>
            <person name="Skennerton C.T."/>
            <person name="Orphan V.J."/>
        </authorList>
    </citation>
    <scope>NUCLEOTIDE SEQUENCE [LARGE SCALE GENOMIC DNA]</scope>
    <source>
        <strain evidence="5 6">DSM 3852</strain>
        <plasmid evidence="6">pdcar1</plasmid>
    </source>
</reference>
<keyword evidence="3" id="KW-0786">Thiamine pyrophosphate</keyword>
<feature type="domain" description="Transketolase-like pyrimidine-binding" evidence="4">
    <location>
        <begin position="1"/>
        <end position="163"/>
    </location>
</feature>
<dbReference type="SMART" id="SM00861">
    <property type="entry name" value="Transket_pyr"/>
    <property type="match status" value="1"/>
</dbReference>
<dbReference type="EMBL" id="CP026539">
    <property type="protein sequence ID" value="QAZ69637.1"/>
    <property type="molecule type" value="Genomic_DNA"/>
</dbReference>
<dbReference type="AlphaFoldDB" id="A0A4P6HQP4"/>
<gene>
    <name evidence="5" type="ORF">C3Y92_20410</name>
</gene>
<dbReference type="FunFam" id="3.40.50.970:FF:000129">
    <property type="entry name" value="Transketolase"/>
    <property type="match status" value="1"/>
</dbReference>
<keyword evidence="6" id="KW-1185">Reference proteome</keyword>
<protein>
    <submittedName>
        <fullName evidence="5">Transketolase</fullName>
    </submittedName>
</protein>
<dbReference type="Proteomes" id="UP000293296">
    <property type="component" value="Plasmid pDCAR1"/>
</dbReference>
<evidence type="ECO:0000313" key="6">
    <source>
        <dbReference type="Proteomes" id="UP000293296"/>
    </source>
</evidence>
<comment type="similarity">
    <text evidence="2">Belongs to the transketolase family.</text>
</comment>
<dbReference type="Pfam" id="PF02780">
    <property type="entry name" value="Transketolase_C"/>
    <property type="match status" value="1"/>
</dbReference>
<dbReference type="SUPFAM" id="SSF52922">
    <property type="entry name" value="TK C-terminal domain-like"/>
    <property type="match status" value="1"/>
</dbReference>